<dbReference type="eggNOG" id="COG2954">
    <property type="taxonomic scope" value="Bacteria"/>
</dbReference>
<dbReference type="PROSITE" id="PS51707">
    <property type="entry name" value="CYTH"/>
    <property type="match status" value="1"/>
</dbReference>
<dbReference type="SUPFAM" id="SSF55154">
    <property type="entry name" value="CYTH-like phosphatases"/>
    <property type="match status" value="1"/>
</dbReference>
<feature type="active site" description="Proton acceptor" evidence="1">
    <location>
        <position position="28"/>
    </location>
</feature>
<evidence type="ECO:0000259" key="2">
    <source>
        <dbReference type="PROSITE" id="PS51707"/>
    </source>
</evidence>
<reference evidence="3 4" key="1">
    <citation type="journal article" date="2010" name="J. Bacteriol.">
        <title>Genome sequence of Lentisphaera araneosa HTCC2155T, the type species of the order Lentisphaerales in the phylum Lentisphaerae.</title>
        <authorList>
            <person name="Thrash J.C."/>
            <person name="Cho J.C."/>
            <person name="Vergin K.L."/>
            <person name="Morris R.M."/>
            <person name="Giovannoni S.J."/>
        </authorList>
    </citation>
    <scope>NUCLEOTIDE SEQUENCE [LARGE SCALE GENOMIC DNA]</scope>
    <source>
        <strain evidence="3 4">HTCC2155</strain>
    </source>
</reference>
<gene>
    <name evidence="3" type="ORF">LNTAR_12531</name>
</gene>
<name>A6DJV7_9BACT</name>
<dbReference type="Pfam" id="PF01928">
    <property type="entry name" value="CYTH"/>
    <property type="match status" value="1"/>
</dbReference>
<dbReference type="STRING" id="313628.LNTAR_12531"/>
<evidence type="ECO:0000313" key="3">
    <source>
        <dbReference type="EMBL" id="EDM28181.1"/>
    </source>
</evidence>
<accession>A6DJV7</accession>
<proteinExistence type="predicted"/>
<keyword evidence="4" id="KW-1185">Reference proteome</keyword>
<dbReference type="EMBL" id="ABCK01000006">
    <property type="protein sequence ID" value="EDM28181.1"/>
    <property type="molecule type" value="Genomic_DNA"/>
</dbReference>
<dbReference type="RefSeq" id="WP_007278173.1">
    <property type="nucleotide sequence ID" value="NZ_ABCK01000006.1"/>
</dbReference>
<dbReference type="Gene3D" id="2.40.320.10">
    <property type="entry name" value="Hypothetical Protein Pfu-838710-001"/>
    <property type="match status" value="1"/>
</dbReference>
<organism evidence="3 4">
    <name type="scientific">Lentisphaera araneosa HTCC2155</name>
    <dbReference type="NCBI Taxonomy" id="313628"/>
    <lineage>
        <taxon>Bacteria</taxon>
        <taxon>Pseudomonadati</taxon>
        <taxon>Lentisphaerota</taxon>
        <taxon>Lentisphaeria</taxon>
        <taxon>Lentisphaerales</taxon>
        <taxon>Lentisphaeraceae</taxon>
        <taxon>Lentisphaera</taxon>
    </lineage>
</organism>
<dbReference type="PANTHER" id="PTHR40114:SF1">
    <property type="entry name" value="SLR0698 PROTEIN"/>
    <property type="match status" value="1"/>
</dbReference>
<dbReference type="OrthoDB" id="9805588at2"/>
<comment type="caution">
    <text evidence="3">The sequence shown here is derived from an EMBL/GenBank/DDBJ whole genome shotgun (WGS) entry which is preliminary data.</text>
</comment>
<dbReference type="CDD" id="cd07891">
    <property type="entry name" value="CYTH-like_CthTTM-like_1"/>
    <property type="match status" value="1"/>
</dbReference>
<evidence type="ECO:0000313" key="4">
    <source>
        <dbReference type="Proteomes" id="UP000004947"/>
    </source>
</evidence>
<dbReference type="PANTHER" id="PTHR40114">
    <property type="entry name" value="SLR0698 PROTEIN"/>
    <property type="match status" value="1"/>
</dbReference>
<dbReference type="InterPro" id="IPR012042">
    <property type="entry name" value="NeuTTM/CthTTM-like"/>
</dbReference>
<dbReference type="InterPro" id="IPR033469">
    <property type="entry name" value="CYTH-like_dom_sf"/>
</dbReference>
<dbReference type="AlphaFoldDB" id="A6DJV7"/>
<sequence>MSIEIEKKFLVQGQPWLEAPFQLLRQGYIAKEGKATVRVRTSQNQAWLTIKGQTPENSFSRLECEYSIPLDDANLMLTELATSTIISKKRYTLEHQGFEWTIDVFDGDNQGLVLAEIELPSEETEFPLPTWAYREVTFDHRFANSALSKFPWPHFSEEFTRE</sequence>
<evidence type="ECO:0000256" key="1">
    <source>
        <dbReference type="PIRSR" id="PIRSR016487-1"/>
    </source>
</evidence>
<dbReference type="InterPro" id="IPR023577">
    <property type="entry name" value="CYTH_domain"/>
</dbReference>
<dbReference type="Proteomes" id="UP000004947">
    <property type="component" value="Unassembled WGS sequence"/>
</dbReference>
<dbReference type="PIRSF" id="PIRSF016487">
    <property type="entry name" value="CYTH_UCP016487"/>
    <property type="match status" value="1"/>
</dbReference>
<protein>
    <recommendedName>
        <fullName evidence="2">CYTH domain-containing protein</fullName>
    </recommendedName>
</protein>
<feature type="domain" description="CYTH" evidence="2">
    <location>
        <begin position="2"/>
        <end position="149"/>
    </location>
</feature>
<dbReference type="SMART" id="SM01118">
    <property type="entry name" value="CYTH"/>
    <property type="match status" value="1"/>
</dbReference>